<feature type="signal peptide" evidence="2">
    <location>
        <begin position="1"/>
        <end position="25"/>
    </location>
</feature>
<proteinExistence type="predicted"/>
<feature type="chain" id="PRO_5047234315" description="Porin" evidence="2">
    <location>
        <begin position="26"/>
        <end position="469"/>
    </location>
</feature>
<accession>A0ABY7NQD8</accession>
<evidence type="ECO:0000256" key="2">
    <source>
        <dbReference type="SAM" id="SignalP"/>
    </source>
</evidence>
<reference evidence="3 4" key="1">
    <citation type="submission" date="2022-12" db="EMBL/GenBank/DDBJ databases">
        <title>Sphingomonas abieness sp. nov., an endophytic bacterium isolated from Abies koreana.</title>
        <authorList>
            <person name="Jiang L."/>
            <person name="Lee J."/>
        </authorList>
    </citation>
    <scope>NUCLEOTIDE SEQUENCE [LARGE SCALE GENOMIC DNA]</scope>
    <source>
        <strain evidence="4">PAMB 00755</strain>
    </source>
</reference>
<dbReference type="InterPro" id="IPR023614">
    <property type="entry name" value="Porin_dom_sf"/>
</dbReference>
<keyword evidence="4" id="KW-1185">Reference proteome</keyword>
<dbReference type="EMBL" id="CP115174">
    <property type="protein sequence ID" value="WBO23180.1"/>
    <property type="molecule type" value="Genomic_DNA"/>
</dbReference>
<dbReference type="Proteomes" id="UP001210865">
    <property type="component" value="Chromosome"/>
</dbReference>
<evidence type="ECO:0000313" key="3">
    <source>
        <dbReference type="EMBL" id="WBO23180.1"/>
    </source>
</evidence>
<protein>
    <recommendedName>
        <fullName evidence="5">Porin</fullName>
    </recommendedName>
</protein>
<organism evidence="3 4">
    <name type="scientific">Sphingomonas abietis</name>
    <dbReference type="NCBI Taxonomy" id="3012344"/>
    <lineage>
        <taxon>Bacteria</taxon>
        <taxon>Pseudomonadati</taxon>
        <taxon>Pseudomonadota</taxon>
        <taxon>Alphaproteobacteria</taxon>
        <taxon>Sphingomonadales</taxon>
        <taxon>Sphingomonadaceae</taxon>
        <taxon>Sphingomonas</taxon>
    </lineage>
</organism>
<name>A0ABY7NQD8_9SPHN</name>
<sequence>MTSKFNLLAGASIGVAMIAAGPALAKPVKHIRHAAAKSNSNAEIDALKAQVEALTARLDAQEQNSAQATAAINQASTQAAAAQASAQAAQTQAVAAQTAVPTEVKTQLASLPKPKNAWANDTSISGRMYFNFSNISMKSNGAKNAADGTGFNIKRLYIGVDHTFNSVFSANFTTDISNVVGSTANANAPANSATSPAASTALVGKGFYVKKAYLQAKLNPALIVRLGAADMPWIPYAENQYGYRHVELTLIDRTNYGTSSDWGVHVLGDLAGGLLSYQFSVVDGAGYRNVKVSKSVDFEGRVSTSYKGFYAAAGGYSGKRGNDTQNLALPTGLDHVRTASRENAMVGYKNKMFNLGGEYFHAKNWNNTTTVVQDKSDGYSAFGNVNFAKQWSVFGRYDWVKPNKETNPDLKDHYYNVGLQWEPVKIVDLALVYKRDRAENGTISTQNGTIGGSREGIYHEIGLFGQLRF</sequence>
<evidence type="ECO:0000313" key="4">
    <source>
        <dbReference type="Proteomes" id="UP001210865"/>
    </source>
</evidence>
<dbReference type="RefSeq" id="WP_270077815.1">
    <property type="nucleotide sequence ID" value="NZ_CP115174.1"/>
</dbReference>
<keyword evidence="1" id="KW-0175">Coiled coil</keyword>
<dbReference type="SUPFAM" id="SSF56935">
    <property type="entry name" value="Porins"/>
    <property type="match status" value="1"/>
</dbReference>
<feature type="coiled-coil region" evidence="1">
    <location>
        <begin position="37"/>
        <end position="92"/>
    </location>
</feature>
<gene>
    <name evidence="3" type="ORF">PBT88_03310</name>
</gene>
<dbReference type="Gene3D" id="2.40.160.10">
    <property type="entry name" value="Porin"/>
    <property type="match status" value="1"/>
</dbReference>
<evidence type="ECO:0000256" key="1">
    <source>
        <dbReference type="SAM" id="Coils"/>
    </source>
</evidence>
<evidence type="ECO:0008006" key="5">
    <source>
        <dbReference type="Google" id="ProtNLM"/>
    </source>
</evidence>
<keyword evidence="2" id="KW-0732">Signal</keyword>